<dbReference type="SUPFAM" id="SSF56672">
    <property type="entry name" value="DNA/RNA polymerases"/>
    <property type="match status" value="1"/>
</dbReference>
<dbReference type="AlphaFoldDB" id="A0A2V0RC42"/>
<sequence>MRTGAYVPVPLDQTEFDHVPGPTALWAVLDFIMDYAGAEDLERKEVAKALKTSMLAGTVQVEEQYLAHKRGILSGWAWTALADTILNAAESEGIHWMLGIPKGAWNDQAFQGDDTLLFERSWGEAYSVVEEYQRSGFPVNPKKFYLDTERVEFLRYEITKNGRLGYPIRVVPSLCHANAWTSGKHGDPSALCNTWSTAFGRGMDRAKCWSHMVADVGGMTRAPREHIVQWLHTPTTYGGYGYISGRDGGISRTFRRVKEVGRDEWLRTDKYEDWTEPKANWDDLGPLGRVQLQRKGEAFKLSKNGVRGLAGLLVPKKAEGSTMTVFEEVDRDSLQGSGMGSRGWGMPGDILAPGYGRTLPSPRYKMDAMIARAALTSVDDEEEALGYLEPDELVRARNYRVELPRRTWWEWMKGTLETVSVNWFGAAGDVRGHVAKQVASLGLLPFGKVRVGSMVRRRFALERAGLRIATTYMMLGP</sequence>
<dbReference type="EMBL" id="BDQD01000198">
    <property type="protein sequence ID" value="GBH22764.1"/>
    <property type="molecule type" value="Genomic_RNA"/>
</dbReference>
<keyword evidence="1" id="KW-0547">Nucleotide-binding</keyword>
<reference evidence="2" key="1">
    <citation type="submission" date="2017-04" db="EMBL/GenBank/DDBJ databases">
        <title>Unveiling RNA virosphere associated with marine microorganisms.</title>
        <authorList>
            <person name="Urayama S."/>
            <person name="Takaki Y."/>
            <person name="Nishi S."/>
            <person name="Yoshida Y."/>
            <person name="Deguchi S."/>
            <person name="Takai K."/>
            <person name="Nunoura T."/>
        </authorList>
    </citation>
    <scope>NUCLEOTIDE SEQUENCE</scope>
</reference>
<dbReference type="Pfam" id="PF02123">
    <property type="entry name" value="RdRP_4"/>
    <property type="match status" value="1"/>
</dbReference>
<dbReference type="GO" id="GO:0000166">
    <property type="term" value="F:nucleotide binding"/>
    <property type="evidence" value="ECO:0007669"/>
    <property type="project" value="UniProtKB-KW"/>
</dbReference>
<proteinExistence type="predicted"/>
<comment type="caution">
    <text evidence="2">The sequence shown here is derived from an EMBL/GenBank/DDBJ whole genome shotgun (WGS) entry which is preliminary data.</text>
</comment>
<dbReference type="GO" id="GO:0003723">
    <property type="term" value="F:RNA binding"/>
    <property type="evidence" value="ECO:0007669"/>
    <property type="project" value="InterPro"/>
</dbReference>
<name>A0A2V0RC42_9ZZZZ</name>
<accession>A0A2V0RC42</accession>
<dbReference type="InterPro" id="IPR001795">
    <property type="entry name" value="RNA-dir_pol_luteovirus"/>
</dbReference>
<protein>
    <submittedName>
        <fullName evidence="2">RdRp</fullName>
    </submittedName>
</protein>
<dbReference type="InterPro" id="IPR043502">
    <property type="entry name" value="DNA/RNA_pol_sf"/>
</dbReference>
<dbReference type="GO" id="GO:0003968">
    <property type="term" value="F:RNA-directed RNA polymerase activity"/>
    <property type="evidence" value="ECO:0007669"/>
    <property type="project" value="InterPro"/>
</dbReference>
<organism evidence="2">
    <name type="scientific">viral metagenome</name>
    <dbReference type="NCBI Taxonomy" id="1070528"/>
    <lineage>
        <taxon>unclassified sequences</taxon>
        <taxon>metagenomes</taxon>
        <taxon>organismal metagenomes</taxon>
    </lineage>
</organism>
<evidence type="ECO:0000256" key="1">
    <source>
        <dbReference type="ARBA" id="ARBA00022741"/>
    </source>
</evidence>
<dbReference type="GO" id="GO:0006351">
    <property type="term" value="P:DNA-templated transcription"/>
    <property type="evidence" value="ECO:0007669"/>
    <property type="project" value="InterPro"/>
</dbReference>
<evidence type="ECO:0000313" key="2">
    <source>
        <dbReference type="EMBL" id="GBH22764.1"/>
    </source>
</evidence>